<accession>A0A9P7V3W1</accession>
<comment type="caution">
    <text evidence="1">The sequence shown here is derived from an EMBL/GenBank/DDBJ whole genome shotgun (WGS) entry which is preliminary data.</text>
</comment>
<organism evidence="1 2">
    <name type="scientific">Marasmius oreades</name>
    <name type="common">fairy-ring Marasmius</name>
    <dbReference type="NCBI Taxonomy" id="181124"/>
    <lineage>
        <taxon>Eukaryota</taxon>
        <taxon>Fungi</taxon>
        <taxon>Dikarya</taxon>
        <taxon>Basidiomycota</taxon>
        <taxon>Agaricomycotina</taxon>
        <taxon>Agaricomycetes</taxon>
        <taxon>Agaricomycetidae</taxon>
        <taxon>Agaricales</taxon>
        <taxon>Marasmiineae</taxon>
        <taxon>Marasmiaceae</taxon>
        <taxon>Marasmius</taxon>
    </lineage>
</organism>
<evidence type="ECO:0000313" key="1">
    <source>
        <dbReference type="EMBL" id="KAG7099783.1"/>
    </source>
</evidence>
<dbReference type="Proteomes" id="UP001049176">
    <property type="component" value="Chromosome 1"/>
</dbReference>
<dbReference type="KEGG" id="more:E1B28_001595"/>
<dbReference type="RefSeq" id="XP_043016253.1">
    <property type="nucleotide sequence ID" value="XM_043147543.1"/>
</dbReference>
<name>A0A9P7V3W1_9AGAR</name>
<gene>
    <name evidence="1" type="ORF">E1B28_001595</name>
</gene>
<dbReference type="AlphaFoldDB" id="A0A9P7V3W1"/>
<evidence type="ECO:0000313" key="2">
    <source>
        <dbReference type="Proteomes" id="UP001049176"/>
    </source>
</evidence>
<proteinExistence type="predicted"/>
<reference evidence="1" key="1">
    <citation type="journal article" date="2021" name="Genome Biol. Evol.">
        <title>The assembled and annotated genome of the fairy-ring fungus Marasmius oreades.</title>
        <authorList>
            <person name="Hiltunen M."/>
            <person name="Ament-Velasquez S.L."/>
            <person name="Johannesson H."/>
        </authorList>
    </citation>
    <scope>NUCLEOTIDE SEQUENCE</scope>
    <source>
        <strain evidence="1">03SP1</strain>
    </source>
</reference>
<dbReference type="EMBL" id="CM032181">
    <property type="protein sequence ID" value="KAG7099783.1"/>
    <property type="molecule type" value="Genomic_DNA"/>
</dbReference>
<protein>
    <submittedName>
        <fullName evidence="1">Uncharacterized protein</fullName>
    </submittedName>
</protein>
<sequence>MDPSARLLVSFAYEFRTNSLQRPSPPPVFKGLQHDFNRKQQLSTIKTVPVPLLSVSSGYFYLPRVFFIYLELLKSGSVDSVINGTGSGTTQFGYTLACSLERTDPLPGIEFRSRVVPDFSGNEASEVPYQLGRYELVDFNRHQTFTS</sequence>
<keyword evidence="2" id="KW-1185">Reference proteome</keyword>
<dbReference type="GeneID" id="66070671"/>